<name>A0A7S2C052_9STRA</name>
<organism evidence="2">
    <name type="scientific">Octactis speculum</name>
    <dbReference type="NCBI Taxonomy" id="3111310"/>
    <lineage>
        <taxon>Eukaryota</taxon>
        <taxon>Sar</taxon>
        <taxon>Stramenopiles</taxon>
        <taxon>Ochrophyta</taxon>
        <taxon>Dictyochophyceae</taxon>
        <taxon>Dictyochales</taxon>
        <taxon>Dictyochaceae</taxon>
        <taxon>Octactis</taxon>
    </lineage>
</organism>
<accession>A0A7S2C052</accession>
<sequence>MNCRRFSKTTFGGLDAEFIARRRGHRGVTQYLAELQKNGRKLFKRIRARLEAARRGKDVPTLPPPPAISSETSKERRARRAAEARARALKDAHEAMLRAKTTDGLPRIIWRNEWVQIDEKQSRGYYPRKVL</sequence>
<dbReference type="AlphaFoldDB" id="A0A7S2C052"/>
<dbReference type="EMBL" id="HBGS01022141">
    <property type="protein sequence ID" value="CAD9411827.1"/>
    <property type="molecule type" value="Transcribed_RNA"/>
</dbReference>
<proteinExistence type="predicted"/>
<evidence type="ECO:0000256" key="1">
    <source>
        <dbReference type="SAM" id="MobiDB-lite"/>
    </source>
</evidence>
<reference evidence="2" key="1">
    <citation type="submission" date="2021-01" db="EMBL/GenBank/DDBJ databases">
        <authorList>
            <person name="Corre E."/>
            <person name="Pelletier E."/>
            <person name="Niang G."/>
            <person name="Scheremetjew M."/>
            <person name="Finn R."/>
            <person name="Kale V."/>
            <person name="Holt S."/>
            <person name="Cochrane G."/>
            <person name="Meng A."/>
            <person name="Brown T."/>
            <person name="Cohen L."/>
        </authorList>
    </citation>
    <scope>NUCLEOTIDE SEQUENCE</scope>
    <source>
        <strain evidence="2">CCMP1381</strain>
    </source>
</reference>
<feature type="compositionally biased region" description="Basic and acidic residues" evidence="1">
    <location>
        <begin position="72"/>
        <end position="83"/>
    </location>
</feature>
<gene>
    <name evidence="2" type="ORF">DSPE1174_LOCUS11280</name>
</gene>
<feature type="region of interest" description="Disordered" evidence="1">
    <location>
        <begin position="54"/>
        <end position="83"/>
    </location>
</feature>
<protein>
    <submittedName>
        <fullName evidence="2">Uncharacterized protein</fullName>
    </submittedName>
</protein>
<evidence type="ECO:0000313" key="2">
    <source>
        <dbReference type="EMBL" id="CAD9411827.1"/>
    </source>
</evidence>